<reference evidence="1" key="1">
    <citation type="journal article" date="2008" name="BMC Genomics">
        <title>A conifer genomics resource of 200,000 spruce (Picea spp.) ESTs and 6,464 high-quality, sequence-finished full-length cDNAs for Sitka spruce (Picea sitchensis).</title>
        <authorList>
            <person name="Ralph S.G."/>
            <person name="Chun H.J."/>
            <person name="Kolosova N."/>
            <person name="Cooper D."/>
            <person name="Oddy C."/>
            <person name="Ritland C.E."/>
            <person name="Kirkpatrick R."/>
            <person name="Moore R."/>
            <person name="Barber S."/>
            <person name="Holt R.A."/>
            <person name="Jones S.J."/>
            <person name="Marra M.A."/>
            <person name="Douglas C.J."/>
            <person name="Ritland K."/>
            <person name="Bohlmann J."/>
        </authorList>
    </citation>
    <scope>NUCLEOTIDE SEQUENCE</scope>
    <source>
        <tissue evidence="1">Green portion of the leader tissue</tissue>
    </source>
</reference>
<dbReference type="PANTHER" id="PTHR33181">
    <property type="entry name" value="OS01G0778500 PROTEIN"/>
    <property type="match status" value="1"/>
</dbReference>
<evidence type="ECO:0000313" key="1">
    <source>
        <dbReference type="EMBL" id="ABK22577.1"/>
    </source>
</evidence>
<name>A9NPL6_PICSI</name>
<proteinExistence type="evidence at transcript level"/>
<accession>A9NPL6</accession>
<dbReference type="AlphaFoldDB" id="A9NPL6"/>
<organism evidence="1">
    <name type="scientific">Picea sitchensis</name>
    <name type="common">Sitka spruce</name>
    <name type="synonym">Pinus sitchensis</name>
    <dbReference type="NCBI Taxonomy" id="3332"/>
    <lineage>
        <taxon>Eukaryota</taxon>
        <taxon>Viridiplantae</taxon>
        <taxon>Streptophyta</taxon>
        <taxon>Embryophyta</taxon>
        <taxon>Tracheophyta</taxon>
        <taxon>Spermatophyta</taxon>
        <taxon>Pinopsida</taxon>
        <taxon>Pinidae</taxon>
        <taxon>Conifers I</taxon>
        <taxon>Pinales</taxon>
        <taxon>Pinaceae</taxon>
        <taxon>Picea</taxon>
    </lineage>
</organism>
<dbReference type="PANTHER" id="PTHR33181:SF4">
    <property type="entry name" value="OVULE PROTEIN"/>
    <property type="match status" value="1"/>
</dbReference>
<protein>
    <submittedName>
        <fullName evidence="1">Uncharacterized protein</fullName>
    </submittedName>
</protein>
<dbReference type="EMBL" id="EF083227">
    <property type="protein sequence ID" value="ABK22577.1"/>
    <property type="molecule type" value="mRNA"/>
</dbReference>
<sequence>MEWLQKVLFPMRRAILDLATRIRIRKSGGGLLKLQNDVQRCSYEDVQVMWEMLKKTESPSCEKRGRSLWRLWTWAGRTASLGQVQRSN</sequence>